<comment type="caution">
    <text evidence="5">The sequence shown here is derived from an EMBL/GenBank/DDBJ whole genome shotgun (WGS) entry which is preliminary data.</text>
</comment>
<dbReference type="SUPFAM" id="SSF55729">
    <property type="entry name" value="Acyl-CoA N-acyltransferases (Nat)"/>
    <property type="match status" value="1"/>
</dbReference>
<dbReference type="Proteomes" id="UP000567179">
    <property type="component" value="Unassembled WGS sequence"/>
</dbReference>
<keyword evidence="3" id="KW-0012">Acyltransferase</keyword>
<dbReference type="InterPro" id="IPR051016">
    <property type="entry name" value="Diverse_Substrate_AcTransf"/>
</dbReference>
<feature type="domain" description="N-acetyltransferase" evidence="4">
    <location>
        <begin position="3"/>
        <end position="238"/>
    </location>
</feature>
<dbReference type="FunFam" id="3.40.630.30:FF:000064">
    <property type="entry name" value="GNAT family acetyltransferase"/>
    <property type="match status" value="1"/>
</dbReference>
<organism evidence="5 6">
    <name type="scientific">Psilocybe cf. subviscida</name>
    <dbReference type="NCBI Taxonomy" id="2480587"/>
    <lineage>
        <taxon>Eukaryota</taxon>
        <taxon>Fungi</taxon>
        <taxon>Dikarya</taxon>
        <taxon>Basidiomycota</taxon>
        <taxon>Agaricomycotina</taxon>
        <taxon>Agaricomycetes</taxon>
        <taxon>Agaricomycetidae</taxon>
        <taxon>Agaricales</taxon>
        <taxon>Agaricineae</taxon>
        <taxon>Strophariaceae</taxon>
        <taxon>Psilocybe</taxon>
    </lineage>
</organism>
<sequence>MAFHIREATKDDVDDILQLIIDLAVYEKEPDAVKATPDLLRKNLFDEKVANALLAFPGPAIAGDVERENAEAKQKPIGVAIYFFNFSTWTGRPGLFLEDLYVKPEHRAGGVGKAFFAHLGKIAQEKDCGRMDWAVLKVRLLLSVSLHERAVPLTVFYNTITSSFLPLAFTFDRFSMLPKLPIAIHDDNGISPNLHEPCAQWNQPSIDFYEKRLGAKAMSEWMGMRLEEEGIDALKKLV</sequence>
<proteinExistence type="inferred from homology"/>
<evidence type="ECO:0000313" key="5">
    <source>
        <dbReference type="EMBL" id="KAF5310521.1"/>
    </source>
</evidence>
<keyword evidence="6" id="KW-1185">Reference proteome</keyword>
<comment type="similarity">
    <text evidence="1">Belongs to the acetyltransferase family.</text>
</comment>
<name>A0A8H5ATA8_9AGAR</name>
<dbReference type="PANTHER" id="PTHR10545:SF29">
    <property type="entry name" value="GH14572P-RELATED"/>
    <property type="match status" value="1"/>
</dbReference>
<dbReference type="CDD" id="cd04301">
    <property type="entry name" value="NAT_SF"/>
    <property type="match status" value="1"/>
</dbReference>
<evidence type="ECO:0000259" key="4">
    <source>
        <dbReference type="PROSITE" id="PS51186"/>
    </source>
</evidence>
<dbReference type="PANTHER" id="PTHR10545">
    <property type="entry name" value="DIAMINE N-ACETYLTRANSFERASE"/>
    <property type="match status" value="1"/>
</dbReference>
<gene>
    <name evidence="5" type="ORF">D9619_008016</name>
</gene>
<dbReference type="InterPro" id="IPR000182">
    <property type="entry name" value="GNAT_dom"/>
</dbReference>
<dbReference type="EMBL" id="JAACJJ010000057">
    <property type="protein sequence ID" value="KAF5310521.1"/>
    <property type="molecule type" value="Genomic_DNA"/>
</dbReference>
<evidence type="ECO:0000256" key="2">
    <source>
        <dbReference type="ARBA" id="ARBA00022679"/>
    </source>
</evidence>
<evidence type="ECO:0000313" key="6">
    <source>
        <dbReference type="Proteomes" id="UP000567179"/>
    </source>
</evidence>
<keyword evidence="2" id="KW-0808">Transferase</keyword>
<dbReference type="AlphaFoldDB" id="A0A8H5ATA8"/>
<evidence type="ECO:0000256" key="1">
    <source>
        <dbReference type="ARBA" id="ARBA00008694"/>
    </source>
</evidence>
<accession>A0A8H5ATA8</accession>
<dbReference type="GO" id="GO:0008080">
    <property type="term" value="F:N-acetyltransferase activity"/>
    <property type="evidence" value="ECO:0007669"/>
    <property type="project" value="TreeGrafter"/>
</dbReference>
<protein>
    <recommendedName>
        <fullName evidence="4">N-acetyltransferase domain-containing protein</fullName>
    </recommendedName>
</protein>
<dbReference type="PROSITE" id="PS51186">
    <property type="entry name" value="GNAT"/>
    <property type="match status" value="1"/>
</dbReference>
<dbReference type="Gene3D" id="3.40.630.30">
    <property type="match status" value="1"/>
</dbReference>
<dbReference type="OrthoDB" id="7305308at2759"/>
<dbReference type="Pfam" id="PF00583">
    <property type="entry name" value="Acetyltransf_1"/>
    <property type="match status" value="1"/>
</dbReference>
<reference evidence="5 6" key="1">
    <citation type="journal article" date="2020" name="ISME J.">
        <title>Uncovering the hidden diversity of litter-decomposition mechanisms in mushroom-forming fungi.</title>
        <authorList>
            <person name="Floudas D."/>
            <person name="Bentzer J."/>
            <person name="Ahren D."/>
            <person name="Johansson T."/>
            <person name="Persson P."/>
            <person name="Tunlid A."/>
        </authorList>
    </citation>
    <scope>NUCLEOTIDE SEQUENCE [LARGE SCALE GENOMIC DNA]</scope>
    <source>
        <strain evidence="5 6">CBS 101986</strain>
    </source>
</reference>
<dbReference type="InterPro" id="IPR016181">
    <property type="entry name" value="Acyl_CoA_acyltransferase"/>
</dbReference>
<evidence type="ECO:0000256" key="3">
    <source>
        <dbReference type="ARBA" id="ARBA00023315"/>
    </source>
</evidence>